<dbReference type="PANTHER" id="PTHR11012">
    <property type="entry name" value="PROTEIN KINASE-LIKE DOMAIN-CONTAINING"/>
    <property type="match status" value="1"/>
</dbReference>
<dbReference type="InParanoid" id="B0X959"/>
<accession>B0X959</accession>
<protein>
    <submittedName>
        <fullName evidence="2">Juvenile hormone-inducible protein</fullName>
    </submittedName>
</protein>
<dbReference type="SMART" id="SM00587">
    <property type="entry name" value="CHK"/>
    <property type="match status" value="1"/>
</dbReference>
<name>B0X959_CULQU</name>
<reference evidence="3" key="2">
    <citation type="submission" date="2020-05" db="UniProtKB">
        <authorList>
            <consortium name="EnsemblMetazoa"/>
        </authorList>
    </citation>
    <scope>IDENTIFICATION</scope>
    <source>
        <strain evidence="3">JHB</strain>
    </source>
</reference>
<organism>
    <name type="scientific">Culex quinquefasciatus</name>
    <name type="common">Southern house mosquito</name>
    <name type="synonym">Culex pungens</name>
    <dbReference type="NCBI Taxonomy" id="7176"/>
    <lineage>
        <taxon>Eukaryota</taxon>
        <taxon>Metazoa</taxon>
        <taxon>Ecdysozoa</taxon>
        <taxon>Arthropoda</taxon>
        <taxon>Hexapoda</taxon>
        <taxon>Insecta</taxon>
        <taxon>Pterygota</taxon>
        <taxon>Neoptera</taxon>
        <taxon>Endopterygota</taxon>
        <taxon>Diptera</taxon>
        <taxon>Nematocera</taxon>
        <taxon>Culicoidea</taxon>
        <taxon>Culicidae</taxon>
        <taxon>Culicinae</taxon>
        <taxon>Culicini</taxon>
        <taxon>Culex</taxon>
        <taxon>Culex</taxon>
    </lineage>
</organism>
<dbReference type="Proteomes" id="UP000002320">
    <property type="component" value="Unassembled WGS sequence"/>
</dbReference>
<sequence>MSEDQLGLAFDDKQTILQNYFKDTSTRFTIKSCKVTTFEEQRTGYLGDHHLLTIVINSGDNEEREITVFVKKLPSRIPKLANCLIELKAFSKETGLFRELLPRLAEFGRFAPECLFQKGEDLLVFRNVKLEGFKVLDGNRVLLDLDHLKQVLRALMRLHAASFALEAQLGKSLVEAFPAVLDENAWPDEKNHPRILELENIIGTLCDIIECHEQNASRKEYLLSKIPDCFRQVFELVKSSTVYRNTISHSDLWNNNIMFRLDDSGIPIDCLLVDFQLARYVPPAYDFDMLIFLTTTRDFRFKNMTSLQDFYYQSLKSELQRQKLDIEQILSQQEFQESCKFYQRAGAIDSFIINHATLLPRRFLDEAFSSVEQFDRFDQKFKTKLCLETFEEDPIYRSRIVDIIETLYEAFELF</sequence>
<dbReference type="OrthoDB" id="6334212at2759"/>
<evidence type="ECO:0000313" key="3">
    <source>
        <dbReference type="EnsemblMetazoa" id="CPIJ015915-PA"/>
    </source>
</evidence>
<dbReference type="STRING" id="7176.B0X959"/>
<dbReference type="AlphaFoldDB" id="B0X959"/>
<dbReference type="EMBL" id="DS232520">
    <property type="protein sequence ID" value="EDS42965.1"/>
    <property type="molecule type" value="Genomic_DNA"/>
</dbReference>
<keyword evidence="4" id="KW-1185">Reference proteome</keyword>
<evidence type="ECO:0000313" key="4">
    <source>
        <dbReference type="Proteomes" id="UP000002320"/>
    </source>
</evidence>
<dbReference type="InterPro" id="IPR004119">
    <property type="entry name" value="EcKL"/>
</dbReference>
<dbReference type="SUPFAM" id="SSF56112">
    <property type="entry name" value="Protein kinase-like (PK-like)"/>
    <property type="match status" value="1"/>
</dbReference>
<dbReference type="Gene3D" id="3.90.1200.10">
    <property type="match status" value="1"/>
</dbReference>
<proteinExistence type="predicted"/>
<dbReference type="OMA" id="DIIECHE"/>
<reference evidence="2" key="1">
    <citation type="submission" date="2007-03" db="EMBL/GenBank/DDBJ databases">
        <title>Annotation of Culex pipiens quinquefasciatus.</title>
        <authorList>
            <consortium name="The Broad Institute Genome Sequencing Platform"/>
            <person name="Atkinson P.W."/>
            <person name="Hemingway J."/>
            <person name="Christensen B.M."/>
            <person name="Higgs S."/>
            <person name="Kodira C."/>
            <person name="Hannick L."/>
            <person name="Megy K."/>
            <person name="O'Leary S."/>
            <person name="Pearson M."/>
            <person name="Haas B.J."/>
            <person name="Mauceli E."/>
            <person name="Wortman J.R."/>
            <person name="Lee N.H."/>
            <person name="Guigo R."/>
            <person name="Stanke M."/>
            <person name="Alvarado L."/>
            <person name="Amedeo P."/>
            <person name="Antoine C.H."/>
            <person name="Arensburger P."/>
            <person name="Bidwell S.L."/>
            <person name="Crawford M."/>
            <person name="Camaro F."/>
            <person name="Devon K."/>
            <person name="Engels R."/>
            <person name="Hammond M."/>
            <person name="Howarth C."/>
            <person name="Koehrsen M."/>
            <person name="Lawson D."/>
            <person name="Montgomery P."/>
            <person name="Nene V."/>
            <person name="Nusbaum C."/>
            <person name="Puiu D."/>
            <person name="Romero-Severson J."/>
            <person name="Severson D.W."/>
            <person name="Shumway M."/>
            <person name="Sisk P."/>
            <person name="Stolte C."/>
            <person name="Zeng Q."/>
            <person name="Eisenstadt E."/>
            <person name="Fraser-Liggett C."/>
            <person name="Strausberg R."/>
            <person name="Galagan J."/>
            <person name="Birren B."/>
            <person name="Collins F.H."/>
        </authorList>
    </citation>
    <scope>NUCLEOTIDE SEQUENCE [LARGE SCALE GENOMIC DNA]</scope>
    <source>
        <strain evidence="2">JHB</strain>
    </source>
</reference>
<evidence type="ECO:0000313" key="2">
    <source>
        <dbReference type="EMBL" id="EDS42965.1"/>
    </source>
</evidence>
<dbReference type="PANTHER" id="PTHR11012:SF48">
    <property type="entry name" value="CHK KINASE-LIKE DOMAIN-CONTAINING PROTEIN-RELATED"/>
    <property type="match status" value="1"/>
</dbReference>
<dbReference type="VEuPathDB" id="VectorBase:CPIJ015915"/>
<dbReference type="HOGENOM" id="CLU_010718_3_1_1"/>
<dbReference type="KEGG" id="cqu:CpipJ_CPIJ015915"/>
<dbReference type="VEuPathDB" id="VectorBase:CQUJHB014950"/>
<dbReference type="eggNOG" id="ENOG502SF49">
    <property type="taxonomic scope" value="Eukaryota"/>
</dbReference>
<dbReference type="InterPro" id="IPR011009">
    <property type="entry name" value="Kinase-like_dom_sf"/>
</dbReference>
<feature type="domain" description="CHK kinase-like" evidence="1">
    <location>
        <begin position="123"/>
        <end position="321"/>
    </location>
</feature>
<dbReference type="Pfam" id="PF02958">
    <property type="entry name" value="EcKL"/>
    <property type="match status" value="1"/>
</dbReference>
<gene>
    <name evidence="3" type="primary">6049413</name>
    <name evidence="2" type="ORF">CpipJ_CPIJ015915</name>
</gene>
<evidence type="ECO:0000259" key="1">
    <source>
        <dbReference type="SMART" id="SM00587"/>
    </source>
</evidence>
<dbReference type="EnsemblMetazoa" id="CPIJ015915-RA">
    <property type="protein sequence ID" value="CPIJ015915-PA"/>
    <property type="gene ID" value="CPIJ015915"/>
</dbReference>
<dbReference type="InterPro" id="IPR015897">
    <property type="entry name" value="CHK_kinase-like"/>
</dbReference>